<evidence type="ECO:0000256" key="1">
    <source>
        <dbReference type="SAM" id="MobiDB-lite"/>
    </source>
</evidence>
<evidence type="ECO:0000313" key="2">
    <source>
        <dbReference type="EMBL" id="TGO26664.1"/>
    </source>
</evidence>
<comment type="caution">
    <text evidence="2">The sequence shown here is derived from an EMBL/GenBank/DDBJ whole genome shotgun (WGS) entry which is preliminary data.</text>
</comment>
<evidence type="ECO:0000313" key="3">
    <source>
        <dbReference type="Proteomes" id="UP000297910"/>
    </source>
</evidence>
<reference evidence="2 3" key="1">
    <citation type="submission" date="2017-12" db="EMBL/GenBank/DDBJ databases">
        <title>Comparative genomics of Botrytis spp.</title>
        <authorList>
            <person name="Valero-Jimenez C.A."/>
            <person name="Tapia P."/>
            <person name="Veloso J."/>
            <person name="Silva-Moreno E."/>
            <person name="Staats M."/>
            <person name="Valdes J.H."/>
            <person name="Van Kan J.A.L."/>
        </authorList>
    </citation>
    <scope>NUCLEOTIDE SEQUENCE [LARGE SCALE GENOMIC DNA]</scope>
    <source>
        <strain evidence="2 3">Bp0003</strain>
    </source>
</reference>
<dbReference type="EMBL" id="PQXI01000055">
    <property type="protein sequence ID" value="TGO26664.1"/>
    <property type="molecule type" value="Genomic_DNA"/>
</dbReference>
<dbReference type="Proteomes" id="UP000297910">
    <property type="component" value="Unassembled WGS sequence"/>
</dbReference>
<feature type="region of interest" description="Disordered" evidence="1">
    <location>
        <begin position="142"/>
        <end position="164"/>
    </location>
</feature>
<keyword evidence="3" id="KW-1185">Reference proteome</keyword>
<organism evidence="2 3">
    <name type="scientific">Botrytis paeoniae</name>
    <dbReference type="NCBI Taxonomy" id="278948"/>
    <lineage>
        <taxon>Eukaryota</taxon>
        <taxon>Fungi</taxon>
        <taxon>Dikarya</taxon>
        <taxon>Ascomycota</taxon>
        <taxon>Pezizomycotina</taxon>
        <taxon>Leotiomycetes</taxon>
        <taxon>Helotiales</taxon>
        <taxon>Sclerotiniaceae</taxon>
        <taxon>Botrytis</taxon>
    </lineage>
</organism>
<name>A0A4Z1FPB4_9HELO</name>
<sequence length="231" mass="25654">MGNDVQGNSGTMQVFINIHDPAILSYVNVTPHPPPILTPPCAISSELLYQEVRWDNTNTSGFQNNWSAHAQFNRSTLVGITIPLSLLPFDSQLISYSSKTRGLFLKISRLPTGRREYEKAKSVDSRWGNAERATRNTFASADWKGGNGKNLNKGNEDHISGEDINTSRDYKKDEVLPEAKIIGSYRENSEFAYKFPSGETHMSMGHLPPKLTSSYAATRSSEKALKFAKPA</sequence>
<gene>
    <name evidence="2" type="ORF">BPAE_0055g00350</name>
</gene>
<feature type="compositionally biased region" description="Basic and acidic residues" evidence="1">
    <location>
        <begin position="154"/>
        <end position="164"/>
    </location>
</feature>
<dbReference type="AlphaFoldDB" id="A0A4Z1FPB4"/>
<proteinExistence type="predicted"/>
<accession>A0A4Z1FPB4</accession>
<protein>
    <submittedName>
        <fullName evidence="2">Uncharacterized protein</fullName>
    </submittedName>
</protein>